<evidence type="ECO:0000313" key="2">
    <source>
        <dbReference type="Proteomes" id="UP001271792"/>
    </source>
</evidence>
<organism evidence="1 2">
    <name type="scientific">Lentzea kristufekii</name>
    <dbReference type="NCBI Taxonomy" id="3095430"/>
    <lineage>
        <taxon>Bacteria</taxon>
        <taxon>Bacillati</taxon>
        <taxon>Actinomycetota</taxon>
        <taxon>Actinomycetes</taxon>
        <taxon>Pseudonocardiales</taxon>
        <taxon>Pseudonocardiaceae</taxon>
        <taxon>Lentzea</taxon>
    </lineage>
</organism>
<dbReference type="EMBL" id="JAXAVV010000030">
    <property type="protein sequence ID" value="MDX8055639.1"/>
    <property type="molecule type" value="Genomic_DNA"/>
</dbReference>
<proteinExistence type="predicted"/>
<reference evidence="1 2" key="2">
    <citation type="submission" date="2023-11" db="EMBL/GenBank/DDBJ databases">
        <authorList>
            <person name="Lara A.C."/>
            <person name="Chronakova A."/>
        </authorList>
    </citation>
    <scope>NUCLEOTIDE SEQUENCE [LARGE SCALE GENOMIC DNA]</scope>
    <source>
        <strain evidence="1 2">BCCO 10_0798</strain>
    </source>
</reference>
<reference evidence="1 2" key="1">
    <citation type="submission" date="2023-11" db="EMBL/GenBank/DDBJ databases">
        <title>Lentzea sokolovensis, sp. nov., Lentzea kristufkii, sp. nov., and Lentzea miocenensis, sp. nov., rare actinobacteria from Sokolov Coal Basin, Miocene lacustrine sediment, Czech Republic.</title>
        <authorList>
            <person name="Lara A."/>
            <person name="Kotroba L."/>
            <person name="Nouioui I."/>
            <person name="Neumann-Schaal M."/>
            <person name="Mast Y."/>
            <person name="Chronakova A."/>
        </authorList>
    </citation>
    <scope>NUCLEOTIDE SEQUENCE [LARGE SCALE GENOMIC DNA]</scope>
    <source>
        <strain evidence="1 2">BCCO 10_0798</strain>
    </source>
</reference>
<name>A0ABU4U4Z4_9PSEU</name>
<gene>
    <name evidence="1" type="ORF">SK571_40220</name>
</gene>
<comment type="caution">
    <text evidence="1">The sequence shown here is derived from an EMBL/GenBank/DDBJ whole genome shotgun (WGS) entry which is preliminary data.</text>
</comment>
<keyword evidence="2" id="KW-1185">Reference proteome</keyword>
<sequence length="56" mass="5876">MVQGTDIRYETGCDHPLAGTFLPGLDLVDGLGTSTVVDGLDAAVRPDGYLSWVGPR</sequence>
<dbReference type="RefSeq" id="WP_319989360.1">
    <property type="nucleotide sequence ID" value="NZ_JAXAVV010000030.1"/>
</dbReference>
<dbReference type="Proteomes" id="UP001271792">
    <property type="component" value="Unassembled WGS sequence"/>
</dbReference>
<protein>
    <submittedName>
        <fullName evidence="1">Uncharacterized protein</fullName>
    </submittedName>
</protein>
<evidence type="ECO:0000313" key="1">
    <source>
        <dbReference type="EMBL" id="MDX8055639.1"/>
    </source>
</evidence>
<accession>A0ABU4U4Z4</accession>